<evidence type="ECO:0000256" key="1">
    <source>
        <dbReference type="SAM" id="MobiDB-lite"/>
    </source>
</evidence>
<evidence type="ECO:0000313" key="2">
    <source>
        <dbReference type="EMBL" id="OAF57639.2"/>
    </source>
</evidence>
<accession>A0A177A639</accession>
<sequence length="402" mass="44255">MEMDQLLHLRDSILGYITPSKYRRRTTFPVTPSPTPNHTSKDNKWHTEPHGANTGTVLGGRISKKYLSPSDTKRQRQKSKSGGSQSSYSDAEGESTEPDEATTRTPRTSAGGQTPASPTPKIIESIETDDTETISLEDKVGQFLEHQKAALEAGTGGGDDWHEDEHALFEELRMRGLQPLLPAHWRSDFRTVPPALFSYDPEDTFINSASGHDFRGSTALLSLVTLGSRVRSVIAGSRTREEVIKKDLENYIKWAEFDGGYQNKDYIPIIAIVASTPSHDIDSISKAMTDSLESLAAEHREDLLLEGSDGGTPGGAPTLYARVPPLLYGIVIAGAKVIFITFDAAKEDSKPRTIAHFDFDQATMDVWNGFAVAILVISVRNYMMTIQEHFEDNAMEISDPDA</sequence>
<dbReference type="eggNOG" id="ENOG502S7BG">
    <property type="taxonomic scope" value="Eukaryota"/>
</dbReference>
<dbReference type="EMBL" id="KV441399">
    <property type="protein sequence ID" value="OAF57639.2"/>
    <property type="molecule type" value="Genomic_DNA"/>
</dbReference>
<dbReference type="OrthoDB" id="5286775at2759"/>
<feature type="region of interest" description="Disordered" evidence="1">
    <location>
        <begin position="25"/>
        <end position="125"/>
    </location>
</feature>
<gene>
    <name evidence="2" type="ORF">VC83_05518</name>
</gene>
<proteinExistence type="predicted"/>
<reference evidence="2" key="1">
    <citation type="submission" date="2016-03" db="EMBL/GenBank/DDBJ databases">
        <title>Updated assembly of Pseudogymnoascus destructans, the fungus causing white-nose syndrome of bats.</title>
        <authorList>
            <person name="Palmer J.M."/>
            <person name="Drees K.P."/>
            <person name="Foster J.T."/>
            <person name="Lindner D.L."/>
        </authorList>
    </citation>
    <scope>NUCLEOTIDE SEQUENCE [LARGE SCALE GENOMIC DNA]</scope>
    <source>
        <strain evidence="2">20631-21</strain>
    </source>
</reference>
<organism evidence="2">
    <name type="scientific">Pseudogymnoascus destructans</name>
    <dbReference type="NCBI Taxonomy" id="655981"/>
    <lineage>
        <taxon>Eukaryota</taxon>
        <taxon>Fungi</taxon>
        <taxon>Dikarya</taxon>
        <taxon>Ascomycota</taxon>
        <taxon>Pezizomycotina</taxon>
        <taxon>Leotiomycetes</taxon>
        <taxon>Thelebolales</taxon>
        <taxon>Thelebolaceae</taxon>
        <taxon>Pseudogymnoascus</taxon>
    </lineage>
</organism>
<feature type="compositionally biased region" description="Acidic residues" evidence="1">
    <location>
        <begin position="91"/>
        <end position="100"/>
    </location>
</feature>
<dbReference type="AlphaFoldDB" id="A0A177A639"/>
<dbReference type="RefSeq" id="XP_024322927.1">
    <property type="nucleotide sequence ID" value="XM_024469139.1"/>
</dbReference>
<name>A0A177A639_9PEZI</name>
<feature type="compositionally biased region" description="Polar residues" evidence="1">
    <location>
        <begin position="103"/>
        <end position="116"/>
    </location>
</feature>
<feature type="compositionally biased region" description="Basic and acidic residues" evidence="1">
    <location>
        <begin position="39"/>
        <end position="49"/>
    </location>
</feature>
<protein>
    <submittedName>
        <fullName evidence="2">Uncharacterized protein</fullName>
    </submittedName>
</protein>
<dbReference type="GeneID" id="36288583"/>
<dbReference type="Proteomes" id="UP000077154">
    <property type="component" value="Unassembled WGS sequence"/>
</dbReference>
<dbReference type="VEuPathDB" id="FungiDB:GMDG_04077"/>